<gene>
    <name evidence="2" type="ORF">GCM10023186_32340</name>
</gene>
<keyword evidence="1" id="KW-0732">Signal</keyword>
<dbReference type="Proteomes" id="UP001500454">
    <property type="component" value="Unassembled WGS sequence"/>
</dbReference>
<evidence type="ECO:0000313" key="2">
    <source>
        <dbReference type="EMBL" id="GAA4387067.1"/>
    </source>
</evidence>
<dbReference type="RefSeq" id="WP_345225967.1">
    <property type="nucleotide sequence ID" value="NZ_BAABHA010000010.1"/>
</dbReference>
<evidence type="ECO:0008006" key="4">
    <source>
        <dbReference type="Google" id="ProtNLM"/>
    </source>
</evidence>
<dbReference type="EMBL" id="BAABHA010000010">
    <property type="protein sequence ID" value="GAA4387067.1"/>
    <property type="molecule type" value="Genomic_DNA"/>
</dbReference>
<feature type="chain" id="PRO_5047043988" description="Outer membrane protein beta-barrel domain-containing protein" evidence="1">
    <location>
        <begin position="23"/>
        <end position="236"/>
    </location>
</feature>
<evidence type="ECO:0000256" key="1">
    <source>
        <dbReference type="SAM" id="SignalP"/>
    </source>
</evidence>
<organism evidence="2 3">
    <name type="scientific">Hymenobacter koreensis</name>
    <dbReference type="NCBI Taxonomy" id="1084523"/>
    <lineage>
        <taxon>Bacteria</taxon>
        <taxon>Pseudomonadati</taxon>
        <taxon>Bacteroidota</taxon>
        <taxon>Cytophagia</taxon>
        <taxon>Cytophagales</taxon>
        <taxon>Hymenobacteraceae</taxon>
        <taxon>Hymenobacter</taxon>
    </lineage>
</organism>
<comment type="caution">
    <text evidence="2">The sequence shown here is derived from an EMBL/GenBank/DDBJ whole genome shotgun (WGS) entry which is preliminary data.</text>
</comment>
<name>A0ABP8J8W3_9BACT</name>
<feature type="signal peptide" evidence="1">
    <location>
        <begin position="1"/>
        <end position="22"/>
    </location>
</feature>
<proteinExistence type="predicted"/>
<accession>A0ABP8J8W3</accession>
<reference evidence="3" key="1">
    <citation type="journal article" date="2019" name="Int. J. Syst. Evol. Microbiol.">
        <title>The Global Catalogue of Microorganisms (GCM) 10K type strain sequencing project: providing services to taxonomists for standard genome sequencing and annotation.</title>
        <authorList>
            <consortium name="The Broad Institute Genomics Platform"/>
            <consortium name="The Broad Institute Genome Sequencing Center for Infectious Disease"/>
            <person name="Wu L."/>
            <person name="Ma J."/>
        </authorList>
    </citation>
    <scope>NUCLEOTIDE SEQUENCE [LARGE SCALE GENOMIC DNA]</scope>
    <source>
        <strain evidence="3">JCM 17924</strain>
    </source>
</reference>
<sequence length="236" mass="26127">MRFFLIKLAGTVLWLSGTPAVAQTVLLNGNVAADTARQTFGPNRRLFRHLYVGYTAVIGPSPDGAPVRYGVSGTVLVGLRHKLRLTQSLAVGADVRYARHTYALRQTQQKVLPSAALHHRESLVWQRAESEVWLRLNAGRRGNAIGNYLDVAGWGGWVMGTAHHTDDRPGSGPARRVLTTERGLRYLNRWAYGAGARLGAGRYAVQTRYRFSDVFASNSLYPELPRWEAGLEIGLF</sequence>
<protein>
    <recommendedName>
        <fullName evidence="4">Outer membrane protein beta-barrel domain-containing protein</fullName>
    </recommendedName>
</protein>
<keyword evidence="3" id="KW-1185">Reference proteome</keyword>
<evidence type="ECO:0000313" key="3">
    <source>
        <dbReference type="Proteomes" id="UP001500454"/>
    </source>
</evidence>